<feature type="region of interest" description="Disordered" evidence="1">
    <location>
        <begin position="1"/>
        <end position="30"/>
    </location>
</feature>
<keyword evidence="3" id="KW-1185">Reference proteome</keyword>
<sequence length="161" mass="17750">MNKPFDDNRDAAAQEYNRYRTTEPVTSDIEDELRTIPENDLDIINPTARDEEGIQPITGEDVAVREANAELENEHDVTPYSIDLDVAETPIDTGNDLNSDPLTDLEDVTLDDEFPDIPDADVLDGETPVDPAAVPLEDQDAHGTDILNGSTGEDEPDRFGR</sequence>
<dbReference type="AlphaFoldDB" id="A0A1E3L6K7"/>
<feature type="compositionally biased region" description="Basic and acidic residues" evidence="1">
    <location>
        <begin position="1"/>
        <end position="21"/>
    </location>
</feature>
<comment type="caution">
    <text evidence="2">The sequence shown here is derived from an EMBL/GenBank/DDBJ whole genome shotgun (WGS) entry which is preliminary data.</text>
</comment>
<evidence type="ECO:0000256" key="1">
    <source>
        <dbReference type="SAM" id="MobiDB-lite"/>
    </source>
</evidence>
<dbReference type="RefSeq" id="WP_069326672.1">
    <property type="nucleotide sequence ID" value="NZ_MDER01000031.1"/>
</dbReference>
<accession>A0A1E3L6K7</accession>
<feature type="compositionally biased region" description="Acidic residues" evidence="1">
    <location>
        <begin position="111"/>
        <end position="124"/>
    </location>
</feature>
<gene>
    <name evidence="2" type="ORF">PTI45_01230</name>
</gene>
<organism evidence="2 3">
    <name type="scientific">Paenibacillus nuruki</name>
    <dbReference type="NCBI Taxonomy" id="1886670"/>
    <lineage>
        <taxon>Bacteria</taxon>
        <taxon>Bacillati</taxon>
        <taxon>Bacillota</taxon>
        <taxon>Bacilli</taxon>
        <taxon>Bacillales</taxon>
        <taxon>Paenibacillaceae</taxon>
        <taxon>Paenibacillus</taxon>
    </lineage>
</organism>
<dbReference type="Proteomes" id="UP000094578">
    <property type="component" value="Unassembled WGS sequence"/>
</dbReference>
<name>A0A1E3L6K7_9BACL</name>
<dbReference type="EMBL" id="MDER01000031">
    <property type="protein sequence ID" value="ODP29221.1"/>
    <property type="molecule type" value="Genomic_DNA"/>
</dbReference>
<protein>
    <submittedName>
        <fullName evidence="2">Uncharacterized protein</fullName>
    </submittedName>
</protein>
<dbReference type="STRING" id="1886670.PTI45_01230"/>
<reference evidence="2 3" key="1">
    <citation type="submission" date="2016-08" db="EMBL/GenBank/DDBJ databases">
        <title>Genome sequencing of Paenibacillus sp. TI45-13ar, isolated from Korean traditional nuruk.</title>
        <authorList>
            <person name="Kim S.-J."/>
        </authorList>
    </citation>
    <scope>NUCLEOTIDE SEQUENCE [LARGE SCALE GENOMIC DNA]</scope>
    <source>
        <strain evidence="2 3">TI45-13ar</strain>
    </source>
</reference>
<proteinExistence type="predicted"/>
<evidence type="ECO:0000313" key="2">
    <source>
        <dbReference type="EMBL" id="ODP29221.1"/>
    </source>
</evidence>
<evidence type="ECO:0000313" key="3">
    <source>
        <dbReference type="Proteomes" id="UP000094578"/>
    </source>
</evidence>
<feature type="compositionally biased region" description="Acidic residues" evidence="1">
    <location>
        <begin position="152"/>
        <end position="161"/>
    </location>
</feature>
<feature type="region of interest" description="Disordered" evidence="1">
    <location>
        <begin position="111"/>
        <end position="161"/>
    </location>
</feature>